<protein>
    <submittedName>
        <fullName evidence="1">34516_t:CDS:1</fullName>
    </submittedName>
</protein>
<name>A0ABN7W3K9_GIGMA</name>
<comment type="caution">
    <text evidence="1">The sequence shown here is derived from an EMBL/GenBank/DDBJ whole genome shotgun (WGS) entry which is preliminary data.</text>
</comment>
<dbReference type="EMBL" id="CAJVQB010029514">
    <property type="protein sequence ID" value="CAG8814141.1"/>
    <property type="molecule type" value="Genomic_DNA"/>
</dbReference>
<evidence type="ECO:0000313" key="1">
    <source>
        <dbReference type="EMBL" id="CAG8814141.1"/>
    </source>
</evidence>
<keyword evidence="2" id="KW-1185">Reference proteome</keyword>
<accession>A0ABN7W3K9</accession>
<feature type="non-terminal residue" evidence="1">
    <location>
        <position position="1"/>
    </location>
</feature>
<reference evidence="1 2" key="1">
    <citation type="submission" date="2021-06" db="EMBL/GenBank/DDBJ databases">
        <authorList>
            <person name="Kallberg Y."/>
            <person name="Tangrot J."/>
            <person name="Rosling A."/>
        </authorList>
    </citation>
    <scope>NUCLEOTIDE SEQUENCE [LARGE SCALE GENOMIC DNA]</scope>
    <source>
        <strain evidence="1 2">120-4 pot B 10/14</strain>
    </source>
</reference>
<evidence type="ECO:0000313" key="2">
    <source>
        <dbReference type="Proteomes" id="UP000789901"/>
    </source>
</evidence>
<organism evidence="1 2">
    <name type="scientific">Gigaspora margarita</name>
    <dbReference type="NCBI Taxonomy" id="4874"/>
    <lineage>
        <taxon>Eukaryota</taxon>
        <taxon>Fungi</taxon>
        <taxon>Fungi incertae sedis</taxon>
        <taxon>Mucoromycota</taxon>
        <taxon>Glomeromycotina</taxon>
        <taxon>Glomeromycetes</taxon>
        <taxon>Diversisporales</taxon>
        <taxon>Gigasporaceae</taxon>
        <taxon>Gigaspora</taxon>
    </lineage>
</organism>
<proteinExistence type="predicted"/>
<dbReference type="Proteomes" id="UP000789901">
    <property type="component" value="Unassembled WGS sequence"/>
</dbReference>
<sequence length="255" mass="29592">RLDKTHKYEGIVRANALTKRKRIQENEYDKILEPNMAKRQKKLKFSDMGNNKETAFYNIQYTRRQLFFRSPKRTTNIWNNSSTEYSEEDNKTSQKPLTNIIESEPMLDMSIQVEQTIEYETAQVPVEKKTQDTIPLQGEYKQRKANLIADNRKEEYDYAPTLNTEIDNVGMNLNNIKEQTQVTIEYPNEKEHQATMSSSLDTNDTEVEMIDPTENDLVTLEVQMSGILNTKDKLVAQHDNSGGQPPQSICETMKI</sequence>
<gene>
    <name evidence="1" type="ORF">GMARGA_LOCUS25971</name>
</gene>